<dbReference type="Pfam" id="PF00646">
    <property type="entry name" value="F-box"/>
    <property type="match status" value="1"/>
</dbReference>
<organism evidence="2 3">
    <name type="scientific">Caenorhabditis elegans</name>
    <dbReference type="NCBI Taxonomy" id="6239"/>
    <lineage>
        <taxon>Eukaryota</taxon>
        <taxon>Metazoa</taxon>
        <taxon>Ecdysozoa</taxon>
        <taxon>Nematoda</taxon>
        <taxon>Chromadorea</taxon>
        <taxon>Rhabditida</taxon>
        <taxon>Rhabditina</taxon>
        <taxon>Rhabditomorpha</taxon>
        <taxon>Rhabditoidea</taxon>
        <taxon>Rhabditidae</taxon>
        <taxon>Peloderinae</taxon>
        <taxon>Caenorhabditis</taxon>
    </lineage>
</organism>
<dbReference type="CTD" id="3565062"/>
<accession>Q564T6</accession>
<dbReference type="UCSC" id="F55C9.13">
    <property type="organism name" value="c. elegans"/>
</dbReference>
<gene>
    <name evidence="2 4" type="primary">fbxb-63</name>
    <name evidence="2" type="ORF">CELE_F55C9.13</name>
    <name evidence="4" type="ORF">F55C9.13</name>
</gene>
<dbReference type="InterPro" id="IPR012885">
    <property type="entry name" value="F-box_Sdz-33"/>
</dbReference>
<dbReference type="HOGENOM" id="CLU_028840_1_1_1"/>
<reference evidence="2 3" key="1">
    <citation type="journal article" date="1998" name="Science">
        <title>Genome sequence of the nematode C. elegans: a platform for investigating biology.</title>
        <authorList>
            <consortium name="The C. elegans sequencing consortium"/>
            <person name="Sulson J.E."/>
            <person name="Waterston R."/>
        </authorList>
    </citation>
    <scope>NUCLEOTIDE SEQUENCE [LARGE SCALE GENOMIC DNA]</scope>
    <source>
        <strain evidence="2 3">Bristol N2</strain>
    </source>
</reference>
<name>Q564T6_CAEEL</name>
<dbReference type="InterPro" id="IPR001810">
    <property type="entry name" value="F-box_dom"/>
</dbReference>
<dbReference type="KEGG" id="cel:CELE_F55C9.13"/>
<proteinExistence type="predicted"/>
<evidence type="ECO:0000313" key="3">
    <source>
        <dbReference type="Proteomes" id="UP000001940"/>
    </source>
</evidence>
<dbReference type="WormBase" id="F55C9.13">
    <property type="protein sequence ID" value="CE41911"/>
    <property type="gene ID" value="WBGene00044197"/>
    <property type="gene designation" value="fbxb-63"/>
</dbReference>
<keyword evidence="3" id="KW-1185">Reference proteome</keyword>
<feature type="domain" description="F-box" evidence="1">
    <location>
        <begin position="6"/>
        <end position="52"/>
    </location>
</feature>
<sequence length="273" mass="31731">MTTTTSFPILHLPAKSLKHAICCLTPEEIIKFSLVSKSTKRAAESLNLEQDIYSIDIDEIVSVNVECDLIKWNPLEVDLRTLIDHIQCVFHTNEVSHLLISNDNHDWKSIHKALDGVNCSRTSLEVHSQNIWLQRIVNQFSSCFLQLFLSKSTWYHPILSAHRIQLNLLIPSTDFSCEHLHVNQKMSSRDLNLFLKRWMRGEYKSLKSLRCHVGSEASADEIFKDVKYKEENVKSVIQWNWGFMKVKRVIYRFDGTRATCVLKYGYVTFDVLK</sequence>
<dbReference type="AlphaFoldDB" id="Q564T6"/>
<dbReference type="PaxDb" id="6239-F55C9.13"/>
<evidence type="ECO:0000259" key="1">
    <source>
        <dbReference type="PROSITE" id="PS50181"/>
    </source>
</evidence>
<dbReference type="InterPro" id="IPR053222">
    <property type="entry name" value="Zygotic_Embryogenesis-Asso"/>
</dbReference>
<dbReference type="PhylomeDB" id="Q564T6"/>
<dbReference type="GeneID" id="3565062"/>
<evidence type="ECO:0000313" key="4">
    <source>
        <dbReference type="WormBase" id="F55C9.13"/>
    </source>
</evidence>
<dbReference type="Pfam" id="PF07735">
    <property type="entry name" value="FBA_2"/>
    <property type="match status" value="1"/>
</dbReference>
<dbReference type="PANTHER" id="PTHR22899">
    <property type="entry name" value="CYCLIN-RELATED F-BOX FAMILY"/>
    <property type="match status" value="1"/>
</dbReference>
<dbReference type="RefSeq" id="NP_001023984.2">
    <property type="nucleotide sequence ID" value="NM_001028813.3"/>
</dbReference>
<dbReference type="PROSITE" id="PS50181">
    <property type="entry name" value="FBOX"/>
    <property type="match status" value="1"/>
</dbReference>
<dbReference type="Proteomes" id="UP000001940">
    <property type="component" value="Chromosome V"/>
</dbReference>
<evidence type="ECO:0000313" key="2">
    <source>
        <dbReference type="EMBL" id="CAB04470.2"/>
    </source>
</evidence>
<protein>
    <submittedName>
        <fullName evidence="2">F-box domain-containing protein</fullName>
    </submittedName>
</protein>
<dbReference type="STRING" id="6239.F55C9.13.1"/>
<dbReference type="AGR" id="WB:WBGene00044197"/>
<dbReference type="PANTHER" id="PTHR22899:SF0">
    <property type="entry name" value="F-BOX ASSOCIATED DOMAIN-CONTAINING PROTEIN-RELATED"/>
    <property type="match status" value="1"/>
</dbReference>
<dbReference type="Bgee" id="WBGene00044197">
    <property type="expression patterns" value="Expressed in embryo and 3 other cell types or tissues"/>
</dbReference>
<dbReference type="InParanoid" id="Q564T6"/>
<dbReference type="EMBL" id="BX284605">
    <property type="protein sequence ID" value="CAB04470.2"/>
    <property type="molecule type" value="Genomic_DNA"/>
</dbReference>